<dbReference type="Pfam" id="PF14177">
    <property type="entry name" value="YkyB"/>
    <property type="match status" value="1"/>
</dbReference>
<proteinExistence type="predicted"/>
<dbReference type="Proteomes" id="UP000831782">
    <property type="component" value="Chromosome"/>
</dbReference>
<reference evidence="2 3" key="1">
    <citation type="submission" date="2022-04" db="EMBL/GenBank/DDBJ databases">
        <title>Gracilibacillus sp. isolated from saltern.</title>
        <authorList>
            <person name="Won M."/>
            <person name="Lee C.-M."/>
            <person name="Woen H.-Y."/>
            <person name="Kwon S.-W."/>
        </authorList>
    </citation>
    <scope>NUCLEOTIDE SEQUENCE [LARGE SCALE GENOMIC DNA]</scope>
    <source>
        <strain evidence="2 3">SSWR10-1</strain>
    </source>
</reference>
<name>A0ABY4EUE0_9BACI</name>
<dbReference type="RefSeq" id="WP_244717934.1">
    <property type="nucleotide sequence ID" value="NZ_CP095072.1"/>
</dbReference>
<dbReference type="InterPro" id="IPR025552">
    <property type="entry name" value="YkyB"/>
</dbReference>
<keyword evidence="3" id="KW-1185">Reference proteome</keyword>
<evidence type="ECO:0008006" key="4">
    <source>
        <dbReference type="Google" id="ProtNLM"/>
    </source>
</evidence>
<accession>A0ABY4EUE0</accession>
<gene>
    <name evidence="2" type="ORF">MUN88_18505</name>
</gene>
<sequence>MEEQNPEINEIGHALFIVNRHAKTALDPTQLYQLKNETMKKLLADQKAVKVGLHFSNNPKQSRQHSVLLVQVGSYYFHMPPSKNDMQALNHLGNLDDSYRNPKPSLSLTNAKKILLSYLNWPASVSKQKQSKPKPRYSPFTNSPSSLSPFYHKRKRW</sequence>
<evidence type="ECO:0000313" key="2">
    <source>
        <dbReference type="EMBL" id="UOQ48021.1"/>
    </source>
</evidence>
<organism evidence="2 3">
    <name type="scientific">Gracilibacillus caseinilyticus</name>
    <dbReference type="NCBI Taxonomy" id="2932256"/>
    <lineage>
        <taxon>Bacteria</taxon>
        <taxon>Bacillati</taxon>
        <taxon>Bacillota</taxon>
        <taxon>Bacilli</taxon>
        <taxon>Bacillales</taxon>
        <taxon>Bacillaceae</taxon>
        <taxon>Gracilibacillus</taxon>
    </lineage>
</organism>
<protein>
    <recommendedName>
        <fullName evidence="4">YkyB-like protein</fullName>
    </recommendedName>
</protein>
<evidence type="ECO:0000313" key="3">
    <source>
        <dbReference type="Proteomes" id="UP000831782"/>
    </source>
</evidence>
<dbReference type="EMBL" id="CP095072">
    <property type="protein sequence ID" value="UOQ48021.1"/>
    <property type="molecule type" value="Genomic_DNA"/>
</dbReference>
<feature type="region of interest" description="Disordered" evidence="1">
    <location>
        <begin position="126"/>
        <end position="157"/>
    </location>
</feature>
<evidence type="ECO:0000256" key="1">
    <source>
        <dbReference type="SAM" id="MobiDB-lite"/>
    </source>
</evidence>